<evidence type="ECO:0000259" key="7">
    <source>
        <dbReference type="Pfam" id="PF04542"/>
    </source>
</evidence>
<dbReference type="SUPFAM" id="SSF88659">
    <property type="entry name" value="Sigma3 and sigma4 domains of RNA polymerase sigma factors"/>
    <property type="match status" value="1"/>
</dbReference>
<dbReference type="Proteomes" id="UP000274515">
    <property type="component" value="Unassembled WGS sequence"/>
</dbReference>
<evidence type="ECO:0000256" key="3">
    <source>
        <dbReference type="ARBA" id="ARBA00023015"/>
    </source>
</evidence>
<comment type="similarity">
    <text evidence="1">Belongs to the sigma-70 factor family. ECF subfamily.</text>
</comment>
<feature type="domain" description="RNA polymerase sigma-70 region 2" evidence="7">
    <location>
        <begin position="10"/>
        <end position="74"/>
    </location>
</feature>
<reference evidence="9 10" key="1">
    <citation type="submission" date="2018-11" db="EMBL/GenBank/DDBJ databases">
        <title>Saccharopolyspora rhizosphaerae sp. nov., an actinomycete isolated from rhizosphere soil in Thailand.</title>
        <authorList>
            <person name="Intra B."/>
            <person name="Euanorasetr J."/>
            <person name="Take A."/>
            <person name="Inahashi Y."/>
            <person name="Mori M."/>
            <person name="Panbangred W."/>
            <person name="Matsumoto A."/>
        </authorList>
    </citation>
    <scope>NUCLEOTIDE SEQUENCE [LARGE SCALE GENOMIC DNA]</scope>
    <source>
        <strain evidence="9 10">H219</strain>
    </source>
</reference>
<dbReference type="InterPro" id="IPR036388">
    <property type="entry name" value="WH-like_DNA-bd_sf"/>
</dbReference>
<evidence type="ECO:0000256" key="4">
    <source>
        <dbReference type="ARBA" id="ARBA00023082"/>
    </source>
</evidence>
<dbReference type="RefSeq" id="WP_125090994.1">
    <property type="nucleotide sequence ID" value="NZ_RSAA01000014.1"/>
</dbReference>
<dbReference type="InterPro" id="IPR032710">
    <property type="entry name" value="NTF2-like_dom_sf"/>
</dbReference>
<dbReference type="InterPro" id="IPR013324">
    <property type="entry name" value="RNA_pol_sigma_r3/r4-like"/>
</dbReference>
<name>A0A3R8QNE9_9PSEU</name>
<evidence type="ECO:0000313" key="10">
    <source>
        <dbReference type="Proteomes" id="UP000274515"/>
    </source>
</evidence>
<dbReference type="InterPro" id="IPR007627">
    <property type="entry name" value="RNA_pol_sigma70_r2"/>
</dbReference>
<dbReference type="Pfam" id="PF08281">
    <property type="entry name" value="Sigma70_r4_2"/>
    <property type="match status" value="1"/>
</dbReference>
<comment type="caution">
    <text evidence="9">The sequence shown here is derived from an EMBL/GenBank/DDBJ whole genome shotgun (WGS) entry which is preliminary data.</text>
</comment>
<dbReference type="GO" id="GO:0003677">
    <property type="term" value="F:DNA binding"/>
    <property type="evidence" value="ECO:0007669"/>
    <property type="project" value="InterPro"/>
</dbReference>
<dbReference type="GO" id="GO:0016987">
    <property type="term" value="F:sigma factor activity"/>
    <property type="evidence" value="ECO:0007669"/>
    <property type="project" value="UniProtKB-KW"/>
</dbReference>
<dbReference type="Gene3D" id="3.10.450.50">
    <property type="match status" value="1"/>
</dbReference>
<gene>
    <name evidence="9" type="ORF">EIL87_14225</name>
</gene>
<organism evidence="9 10">
    <name type="scientific">Saccharopolyspora rhizosphaerae</name>
    <dbReference type="NCBI Taxonomy" id="2492662"/>
    <lineage>
        <taxon>Bacteria</taxon>
        <taxon>Bacillati</taxon>
        <taxon>Actinomycetota</taxon>
        <taxon>Actinomycetes</taxon>
        <taxon>Pseudonocardiales</taxon>
        <taxon>Pseudonocardiaceae</taxon>
        <taxon>Saccharopolyspora</taxon>
    </lineage>
</organism>
<protein>
    <submittedName>
        <fullName evidence="9">Sigma-70 family RNA polymerase sigma factor</fullName>
    </submittedName>
</protein>
<dbReference type="PANTHER" id="PTHR30173">
    <property type="entry name" value="SIGMA 19 FACTOR"/>
    <property type="match status" value="1"/>
</dbReference>
<evidence type="ECO:0000256" key="1">
    <source>
        <dbReference type="ARBA" id="ARBA00010641"/>
    </source>
</evidence>
<sequence>MDEEFLAKQFEQHRKRLAAVALRMLGSHAEAEDAVQEAWLRVSRAGTDEVSNLGGWLTTVVGRICLDVLRSRRSRPESPAEDLPEPSEGPTPETEAVMADSVGLALFVVLDALEPAERLAFVLHDMFAVPFDDIAAIVGRSPSATRQLASRARRRVRRERSEPDLVAQREVVDAFLRAAREGDFEGLLTVLDPDVVLRADQRAVDAAARARKAGAPALTTESRGAELVARAFQGGAKLARPALVADAIGAAYAPRGKAHSVFLMTIRAGRITEIEVIAERDHLTELDPVVLD</sequence>
<feature type="domain" description="RNA polymerase sigma factor 70 region 4 type 2" evidence="8">
    <location>
        <begin position="109"/>
        <end position="155"/>
    </location>
</feature>
<feature type="compositionally biased region" description="Low complexity" evidence="6">
    <location>
        <begin position="86"/>
        <end position="95"/>
    </location>
</feature>
<dbReference type="SUPFAM" id="SSF54427">
    <property type="entry name" value="NTF2-like"/>
    <property type="match status" value="1"/>
</dbReference>
<keyword evidence="10" id="KW-1185">Reference proteome</keyword>
<keyword evidence="4" id="KW-0731">Sigma factor</keyword>
<dbReference type="Gene3D" id="1.10.1740.10">
    <property type="match status" value="1"/>
</dbReference>
<dbReference type="InterPro" id="IPR013249">
    <property type="entry name" value="RNA_pol_sigma70_r4_t2"/>
</dbReference>
<evidence type="ECO:0000256" key="5">
    <source>
        <dbReference type="ARBA" id="ARBA00023163"/>
    </source>
</evidence>
<dbReference type="OrthoDB" id="3211555at2"/>
<dbReference type="NCBIfam" id="TIGR02937">
    <property type="entry name" value="sigma70-ECF"/>
    <property type="match status" value="1"/>
</dbReference>
<dbReference type="Gene3D" id="1.10.10.10">
    <property type="entry name" value="Winged helix-like DNA-binding domain superfamily/Winged helix DNA-binding domain"/>
    <property type="match status" value="1"/>
</dbReference>
<comment type="subunit">
    <text evidence="2">Interacts transiently with the RNA polymerase catalytic core formed by RpoA, RpoB, RpoC and RpoZ (2 alpha, 1 beta, 1 beta' and 1 omega subunit) to form the RNA polymerase holoenzyme that can initiate transcription.</text>
</comment>
<dbReference type="InterPro" id="IPR014284">
    <property type="entry name" value="RNA_pol_sigma-70_dom"/>
</dbReference>
<dbReference type="SUPFAM" id="SSF88946">
    <property type="entry name" value="Sigma2 domain of RNA polymerase sigma factors"/>
    <property type="match status" value="1"/>
</dbReference>
<evidence type="ECO:0000256" key="6">
    <source>
        <dbReference type="SAM" id="MobiDB-lite"/>
    </source>
</evidence>
<dbReference type="InterPro" id="IPR052704">
    <property type="entry name" value="ECF_Sigma-70_Domain"/>
</dbReference>
<dbReference type="Pfam" id="PF04542">
    <property type="entry name" value="Sigma70_r2"/>
    <property type="match status" value="1"/>
</dbReference>
<dbReference type="GO" id="GO:0006352">
    <property type="term" value="P:DNA-templated transcription initiation"/>
    <property type="evidence" value="ECO:0007669"/>
    <property type="project" value="InterPro"/>
</dbReference>
<evidence type="ECO:0000256" key="2">
    <source>
        <dbReference type="ARBA" id="ARBA00011344"/>
    </source>
</evidence>
<proteinExistence type="inferred from homology"/>
<dbReference type="AlphaFoldDB" id="A0A3R8QNE9"/>
<accession>A0A3R8QNE9</accession>
<evidence type="ECO:0000259" key="8">
    <source>
        <dbReference type="Pfam" id="PF08281"/>
    </source>
</evidence>
<dbReference type="PANTHER" id="PTHR30173:SF43">
    <property type="entry name" value="ECF RNA POLYMERASE SIGMA FACTOR SIGI-RELATED"/>
    <property type="match status" value="1"/>
</dbReference>
<dbReference type="InterPro" id="IPR013325">
    <property type="entry name" value="RNA_pol_sigma_r2"/>
</dbReference>
<feature type="region of interest" description="Disordered" evidence="6">
    <location>
        <begin position="75"/>
        <end position="95"/>
    </location>
</feature>
<keyword evidence="5" id="KW-0804">Transcription</keyword>
<dbReference type="EMBL" id="RSAA01000014">
    <property type="protein sequence ID" value="RRO16203.1"/>
    <property type="molecule type" value="Genomic_DNA"/>
</dbReference>
<evidence type="ECO:0000313" key="9">
    <source>
        <dbReference type="EMBL" id="RRO16203.1"/>
    </source>
</evidence>
<keyword evidence="3" id="KW-0805">Transcription regulation</keyword>